<feature type="region of interest" description="Disordered" evidence="1">
    <location>
        <begin position="33"/>
        <end position="63"/>
    </location>
</feature>
<evidence type="ECO:0000256" key="1">
    <source>
        <dbReference type="SAM" id="MobiDB-lite"/>
    </source>
</evidence>
<proteinExistence type="predicted"/>
<dbReference type="AlphaFoldDB" id="W7F2B5"/>
<dbReference type="HOGENOM" id="CLU_2885445_0_0_1"/>
<gene>
    <name evidence="2" type="ORF">COCVIDRAFT_90618</name>
</gene>
<accession>W7F2B5</accession>
<dbReference type="GeneID" id="26259224"/>
<name>W7F2B5_BIPV3</name>
<dbReference type="RefSeq" id="XP_014559967.1">
    <property type="nucleotide sequence ID" value="XM_014704481.1"/>
</dbReference>
<evidence type="ECO:0000313" key="2">
    <source>
        <dbReference type="EMBL" id="EUN30382.1"/>
    </source>
</evidence>
<sequence>MPSGAFPIGTKAVDATTLSQHWNLPRQDFTTFTPPPANHHDIESTSRLRQPGRAHSHILLIPT</sequence>
<keyword evidence="3" id="KW-1185">Reference proteome</keyword>
<organism evidence="2 3">
    <name type="scientific">Bipolaris victoriae (strain FI3)</name>
    <name type="common">Victoria blight of oats agent</name>
    <name type="synonym">Cochliobolus victoriae</name>
    <dbReference type="NCBI Taxonomy" id="930091"/>
    <lineage>
        <taxon>Eukaryota</taxon>
        <taxon>Fungi</taxon>
        <taxon>Dikarya</taxon>
        <taxon>Ascomycota</taxon>
        <taxon>Pezizomycotina</taxon>
        <taxon>Dothideomycetes</taxon>
        <taxon>Pleosporomycetidae</taxon>
        <taxon>Pleosporales</taxon>
        <taxon>Pleosporineae</taxon>
        <taxon>Pleosporaceae</taxon>
        <taxon>Bipolaris</taxon>
    </lineage>
</organism>
<dbReference type="EMBL" id="KI968706">
    <property type="protein sequence ID" value="EUN30382.1"/>
    <property type="molecule type" value="Genomic_DNA"/>
</dbReference>
<dbReference type="Proteomes" id="UP000054337">
    <property type="component" value="Unassembled WGS sequence"/>
</dbReference>
<evidence type="ECO:0000313" key="3">
    <source>
        <dbReference type="Proteomes" id="UP000054337"/>
    </source>
</evidence>
<protein>
    <submittedName>
        <fullName evidence="2">Uncharacterized protein</fullName>
    </submittedName>
</protein>
<reference evidence="2 3" key="1">
    <citation type="journal article" date="2013" name="PLoS Genet.">
        <title>Comparative genome structure, secondary metabolite, and effector coding capacity across Cochliobolus pathogens.</title>
        <authorList>
            <person name="Condon B.J."/>
            <person name="Leng Y."/>
            <person name="Wu D."/>
            <person name="Bushley K.E."/>
            <person name="Ohm R.A."/>
            <person name="Otillar R."/>
            <person name="Martin J."/>
            <person name="Schackwitz W."/>
            <person name="Grimwood J."/>
            <person name="MohdZainudin N."/>
            <person name="Xue C."/>
            <person name="Wang R."/>
            <person name="Manning V.A."/>
            <person name="Dhillon B."/>
            <person name="Tu Z.J."/>
            <person name="Steffenson B.J."/>
            <person name="Salamov A."/>
            <person name="Sun H."/>
            <person name="Lowry S."/>
            <person name="LaButti K."/>
            <person name="Han J."/>
            <person name="Copeland A."/>
            <person name="Lindquist E."/>
            <person name="Barry K."/>
            <person name="Schmutz J."/>
            <person name="Baker S.E."/>
            <person name="Ciuffetti L.M."/>
            <person name="Grigoriev I.V."/>
            <person name="Zhong S."/>
            <person name="Turgeon B.G."/>
        </authorList>
    </citation>
    <scope>NUCLEOTIDE SEQUENCE [LARGE SCALE GENOMIC DNA]</scope>
    <source>
        <strain evidence="2 3">FI3</strain>
    </source>
</reference>